<dbReference type="CDD" id="cd00063">
    <property type="entry name" value="FN3"/>
    <property type="match status" value="1"/>
</dbReference>
<dbReference type="EMBL" id="JAQIFT010000062">
    <property type="protein sequence ID" value="MDA3733356.1"/>
    <property type="molecule type" value="Genomic_DNA"/>
</dbReference>
<dbReference type="SMART" id="SM00060">
    <property type="entry name" value="FN3"/>
    <property type="match status" value="5"/>
</dbReference>
<dbReference type="Gene3D" id="2.60.40.10">
    <property type="entry name" value="Immunoglobulins"/>
    <property type="match status" value="1"/>
</dbReference>
<reference evidence="3" key="1">
    <citation type="journal article" date="2023" name="Int. J. Syst. Evol. Microbiol.">
        <title>&lt;i&gt;Holtiella tumoricola&lt;/i&gt; gen. nov. sp. nov., isolated from a human clinical sample.</title>
        <authorList>
            <person name="Allen-Vercoe E."/>
            <person name="Daigneault M.C."/>
            <person name="Vancuren S.J."/>
            <person name="Cochrane K."/>
            <person name="O'Neal L.L."/>
            <person name="Sankaranarayanan K."/>
            <person name="Lawson P.A."/>
        </authorList>
    </citation>
    <scope>NUCLEOTIDE SEQUENCE</scope>
    <source>
        <strain evidence="3">CC70A</strain>
    </source>
</reference>
<keyword evidence="1" id="KW-0677">Repeat</keyword>
<proteinExistence type="predicted"/>
<dbReference type="Pfam" id="PF00041">
    <property type="entry name" value="fn3"/>
    <property type="match status" value="1"/>
</dbReference>
<dbReference type="PANTHER" id="PTHR13817:SF173">
    <property type="entry name" value="FRAZZLED"/>
    <property type="match status" value="1"/>
</dbReference>
<gene>
    <name evidence="3" type="ORF">PBV87_17910</name>
</gene>
<accession>A0AA42DQX2</accession>
<dbReference type="InterPro" id="IPR013783">
    <property type="entry name" value="Ig-like_fold"/>
</dbReference>
<name>A0AA42DQX2_9FIRM</name>
<dbReference type="RefSeq" id="WP_271013209.1">
    <property type="nucleotide sequence ID" value="NZ_JAQIFT010000062.1"/>
</dbReference>
<evidence type="ECO:0000256" key="1">
    <source>
        <dbReference type="ARBA" id="ARBA00022737"/>
    </source>
</evidence>
<dbReference type="InterPro" id="IPR036116">
    <property type="entry name" value="FN3_sf"/>
</dbReference>
<dbReference type="PANTHER" id="PTHR13817">
    <property type="entry name" value="TITIN"/>
    <property type="match status" value="1"/>
</dbReference>
<organism evidence="3 4">
    <name type="scientific">Holtiella tumoricola</name>
    <dbReference type="NCBI Taxonomy" id="3018743"/>
    <lineage>
        <taxon>Bacteria</taxon>
        <taxon>Bacillati</taxon>
        <taxon>Bacillota</taxon>
        <taxon>Clostridia</taxon>
        <taxon>Lachnospirales</taxon>
        <taxon>Cellulosilyticaceae</taxon>
        <taxon>Holtiella</taxon>
    </lineage>
</organism>
<comment type="caution">
    <text evidence="3">The sequence shown here is derived from an EMBL/GenBank/DDBJ whole genome shotgun (WGS) entry which is preliminary data.</text>
</comment>
<keyword evidence="4" id="KW-1185">Reference proteome</keyword>
<evidence type="ECO:0000313" key="4">
    <source>
        <dbReference type="Proteomes" id="UP001169242"/>
    </source>
</evidence>
<dbReference type="PROSITE" id="PS50853">
    <property type="entry name" value="FN3"/>
    <property type="match status" value="1"/>
</dbReference>
<dbReference type="SUPFAM" id="SSF49265">
    <property type="entry name" value="Fibronectin type III"/>
    <property type="match status" value="1"/>
</dbReference>
<dbReference type="Proteomes" id="UP001169242">
    <property type="component" value="Unassembled WGS sequence"/>
</dbReference>
<sequence>MRKSKWLAWLMICIMLIQVMPVQLLANSQNHVTTLQLTNDKITHVTDKDNTEKITPSIGLVWNKPTPADPVGKPDTVMGQTHETTHYQIELYDYANKKTYLSKFIEDPAPTKLDDSMSQRLENIDFGYNKVNVFQGEHYYIENGTFYRGTVFGKHYHKITDGETIRADLAPDSPGIPASLYFLTDFNTKLYDSSEGMELEWEYIPGADYTIYYVAADKKTKQEILGIDQSSGNIPHSKITVTDEMAQEFIVQSSGKTKVRYVLKDLKPKQIYSMFVEVTGFSKDPSGQGFERIQKNTYTDERGPKVVQGIPGIDIDIYNVGKDEIEIYWGPIAWAELGGNLQGVKVYARQDGGEQHLVAEKSVSSGGNLISIILDEPEKATYYQVGFIIDGKEILSREKLYVPLDLRLQPLNPKIPKPYGKNLDITSTKNEYLVTGDTIGLEDPDFINHTFHGKVDKETTIQVVWDAPHKQEDGQKNEIDYDLSYDIWVSDNLKTLQNNSKLEPVEKDLKIRQGNLNQLITHPEDKSKVIGMRTTLTQYVDKLGIVQPIKSNNAYYIKIVAKRAYGDQYAISQPTYVSINLDKNGNISVPPVIGKPPLRIQKEGVTQTSVTIEWRTVWYEILAKDLSLYDDDKDEQVLAEIGSTKVYTPKTPTLIKPLIHFKFKENWEEHILLTEDDVKQVKNNVTEAAFNEDYYNRKIELEDDVKYELKVLPYSQVEAVLEKDQSIENWVATTQKDNEEGWSDIDPTEGTQDDRGLIWKQYSVGNLEPNTRYVVMLRAYRTLDTGEKLMQSFPSYIIATTLTDYEGPEPIPTVPTLQLESYTDTEVTVSWKYNKDFEYELVYSTKDKPDEAIKWDFVISDNQSDKDYVPDGEKAVVTITGLFPQTTYNIWLKAKQKKGTEESAWSNPVTVKTKDLQAPHIPTGLGPAASQSLQDINLDFAPLGPDYITVEWTKDHNDTGTQQEGNIQKTYEYDLEFADNVEFLDSQVVVVQDSLGKGNNYDVLAKNLVKFNKLIANRPYYVRIKARVILTDTQSKRSISKESAYSTWVRIFTKTSGGEYDGGENDNIVTYPDAIEEEFKNGEWTLEIVDAQKIIGEIKASKDYFYTITMKKYNNRYEAHLRRIKIPVSVMQALATSRMELKIETEIGIYEIPAQAMSYYIDKANAKDMVQLELETLLAYDLRNIAMPFPYSIDKAEKLSVKLQSKVLTKAPLERFDSRVKVALKLDTANMYQTQTLKTYTYDYSYGGWLANEHKIDTRVDATYAVYSTASTGIYTLQRIINYTDYRHTNAAMDQLLSRYNIEALGNKYGKNTSVNSDQMINLILGIAQGYTDINMDADVVQNRKKASAANIYTEARPGTVTQEQALHAVVRLYEMTSGNRVKASSVSVRGVSQVYKEGVQKAYALGIVNDVAPQQTVTYGELAELIVMVLP</sequence>
<dbReference type="InterPro" id="IPR050964">
    <property type="entry name" value="Striated_Muscle_Regulatory"/>
</dbReference>
<evidence type="ECO:0000313" key="3">
    <source>
        <dbReference type="EMBL" id="MDA3733356.1"/>
    </source>
</evidence>
<dbReference type="InterPro" id="IPR003961">
    <property type="entry name" value="FN3_dom"/>
</dbReference>
<feature type="domain" description="Fibronectin type-III" evidence="2">
    <location>
        <begin position="811"/>
        <end position="916"/>
    </location>
</feature>
<protein>
    <submittedName>
        <fullName evidence="3">Fibronectin type III domain-containing protein</fullName>
    </submittedName>
</protein>
<evidence type="ECO:0000259" key="2">
    <source>
        <dbReference type="PROSITE" id="PS50853"/>
    </source>
</evidence>